<dbReference type="AlphaFoldDB" id="A0A369AGH7"/>
<dbReference type="OrthoDB" id="9796641at2"/>
<dbReference type="Proteomes" id="UP000252174">
    <property type="component" value="Unassembled WGS sequence"/>
</dbReference>
<dbReference type="RefSeq" id="WP_114484267.1">
    <property type="nucleotide sequence ID" value="NZ_QPJU01000014.1"/>
</dbReference>
<organism evidence="2 3">
    <name type="scientific">Extensimonas vulgaris</name>
    <dbReference type="NCBI Taxonomy" id="1031594"/>
    <lineage>
        <taxon>Bacteria</taxon>
        <taxon>Pseudomonadati</taxon>
        <taxon>Pseudomonadota</taxon>
        <taxon>Betaproteobacteria</taxon>
        <taxon>Burkholderiales</taxon>
        <taxon>Comamonadaceae</taxon>
        <taxon>Extensimonas</taxon>
    </lineage>
</organism>
<dbReference type="InterPro" id="IPR025528">
    <property type="entry name" value="BrnA_antitoxin"/>
</dbReference>
<dbReference type="Pfam" id="PF14384">
    <property type="entry name" value="BrnA_antitoxin"/>
    <property type="match status" value="1"/>
</dbReference>
<feature type="region of interest" description="Disordered" evidence="1">
    <location>
        <begin position="1"/>
        <end position="37"/>
    </location>
</feature>
<reference evidence="2 3" key="1">
    <citation type="submission" date="2018-07" db="EMBL/GenBank/DDBJ databases">
        <title>Genomic Encyclopedia of Type Strains, Phase IV (KMG-IV): sequencing the most valuable type-strain genomes for metagenomic binning, comparative biology and taxonomic classification.</title>
        <authorList>
            <person name="Goeker M."/>
        </authorList>
    </citation>
    <scope>NUCLEOTIDE SEQUENCE [LARGE SCALE GENOMIC DNA]</scope>
    <source>
        <strain evidence="2 3">DSM 100911</strain>
    </source>
</reference>
<proteinExistence type="predicted"/>
<evidence type="ECO:0000313" key="2">
    <source>
        <dbReference type="EMBL" id="RCX07376.1"/>
    </source>
</evidence>
<sequence>MSKTSERPVVHMPTAEEDKAITAAARSDPDAQPLTPKQLKAMVPLASVRGRPKSANKKLLVSVRYSPEVIAYFKSTGEGWQSLMDSVLRQYVARHSRSA</sequence>
<evidence type="ECO:0000256" key="1">
    <source>
        <dbReference type="SAM" id="MobiDB-lite"/>
    </source>
</evidence>
<gene>
    <name evidence="2" type="ORF">DFR45_11427</name>
</gene>
<feature type="compositionally biased region" description="Basic and acidic residues" evidence="1">
    <location>
        <begin position="1"/>
        <end position="20"/>
    </location>
</feature>
<name>A0A369AGH7_9BURK</name>
<accession>A0A369AGH7</accession>
<comment type="caution">
    <text evidence="2">The sequence shown here is derived from an EMBL/GenBank/DDBJ whole genome shotgun (WGS) entry which is preliminary data.</text>
</comment>
<protein>
    <submittedName>
        <fullName evidence="2">Uncharacterized protein (DUF4415 family)</fullName>
    </submittedName>
</protein>
<keyword evidence="3" id="KW-1185">Reference proteome</keyword>
<dbReference type="EMBL" id="QPJU01000014">
    <property type="protein sequence ID" value="RCX07376.1"/>
    <property type="molecule type" value="Genomic_DNA"/>
</dbReference>
<evidence type="ECO:0000313" key="3">
    <source>
        <dbReference type="Proteomes" id="UP000252174"/>
    </source>
</evidence>